<dbReference type="AlphaFoldDB" id="A0A167EIU6"/>
<sequence>MSLESIIEQIKGVLDAPEGKVSLYFTKKDYRSSYTSYKPGISIDLQKEFVTIVIEALEELKEKEVVPFNPTGSLDDTLEVCNYESVDSLSHIIYSLDEGRLLEFPPDDISKFTFYCLVIKPNGSHDEEELLFFRRVTKFKKLKKGIVGRIVSGDFEKIDAELLGIDNYIDIVGYDSQLTIMNHISMERIFDIKTQYQESAKRTLAMIKDSNRIENFEQFEEDSINDGRVIRGLTKILQEPDKVNRCFENFEKVKELVNVVELDIKFSEDGSKIIYERKDQLQNITLIIRDAYYQTFITERLGVDELA</sequence>
<evidence type="ECO:0008006" key="3">
    <source>
        <dbReference type="Google" id="ProtNLM"/>
    </source>
</evidence>
<dbReference type="OrthoDB" id="2678344at2"/>
<reference evidence="1 2" key="1">
    <citation type="submission" date="2016-02" db="EMBL/GenBank/DDBJ databases">
        <title>Paenibacillus sp. LPB0068, isolated from Crassostrea gigas.</title>
        <authorList>
            <person name="Shin S.-K."/>
            <person name="Yi H."/>
        </authorList>
    </citation>
    <scope>NUCLEOTIDE SEQUENCE [LARGE SCALE GENOMIC DNA]</scope>
    <source>
        <strain evidence="1 2">LPB0068</strain>
    </source>
</reference>
<dbReference type="Pfam" id="PF16162">
    <property type="entry name" value="KwaB"/>
    <property type="match status" value="1"/>
</dbReference>
<protein>
    <recommendedName>
        <fullName evidence="3">DUF4868 domain-containing protein</fullName>
    </recommendedName>
</protein>
<proteinExistence type="predicted"/>
<name>A0A167EIU6_9BACL</name>
<comment type="caution">
    <text evidence="1">The sequence shown here is derived from an EMBL/GenBank/DDBJ whole genome shotgun (WGS) entry which is preliminary data.</text>
</comment>
<dbReference type="RefSeq" id="WP_082865658.1">
    <property type="nucleotide sequence ID" value="NZ_CP017773.1"/>
</dbReference>
<keyword evidence="2" id="KW-1185">Reference proteome</keyword>
<evidence type="ECO:0000313" key="1">
    <source>
        <dbReference type="EMBL" id="OAB75586.1"/>
    </source>
</evidence>
<evidence type="ECO:0000313" key="2">
    <source>
        <dbReference type="Proteomes" id="UP000077134"/>
    </source>
</evidence>
<organism evidence="1 2">
    <name type="scientific">Paenibacillus crassostreae</name>
    <dbReference type="NCBI Taxonomy" id="1763538"/>
    <lineage>
        <taxon>Bacteria</taxon>
        <taxon>Bacillati</taxon>
        <taxon>Bacillota</taxon>
        <taxon>Bacilli</taxon>
        <taxon>Bacillales</taxon>
        <taxon>Paenibacillaceae</taxon>
        <taxon>Paenibacillus</taxon>
    </lineage>
</organism>
<dbReference type="EMBL" id="LSFN01000007">
    <property type="protein sequence ID" value="OAB75586.1"/>
    <property type="molecule type" value="Genomic_DNA"/>
</dbReference>
<dbReference type="Proteomes" id="UP000077134">
    <property type="component" value="Unassembled WGS sequence"/>
</dbReference>
<accession>A0A167EIU6</accession>
<gene>
    <name evidence="1" type="ORF">PNBC_08120</name>
</gene>
<dbReference type="InterPro" id="IPR032359">
    <property type="entry name" value="KwaB-like"/>
</dbReference>